<name>A0A5C4JBW8_9ACTN</name>
<feature type="domain" description="SGNH hydrolase-type esterase" evidence="1">
    <location>
        <begin position="47"/>
        <end position="222"/>
    </location>
</feature>
<dbReference type="RefSeq" id="WP_138645999.1">
    <property type="nucleotide sequence ID" value="NZ_VCKW01000073.1"/>
</dbReference>
<dbReference type="PANTHER" id="PTHR43784:SF2">
    <property type="entry name" value="GDSL-LIKE LIPASE_ACYLHYDROLASE, PUTATIVE (AFU_ORTHOLOGUE AFUA_2G00820)-RELATED"/>
    <property type="match status" value="1"/>
</dbReference>
<evidence type="ECO:0000259" key="1">
    <source>
        <dbReference type="Pfam" id="PF13472"/>
    </source>
</evidence>
<dbReference type="Pfam" id="PF13472">
    <property type="entry name" value="Lipase_GDSL_2"/>
    <property type="match status" value="1"/>
</dbReference>
<gene>
    <name evidence="2" type="ORF">ETD83_16410</name>
</gene>
<proteinExistence type="predicted"/>
<comment type="caution">
    <text evidence="2">The sequence shown here is derived from an EMBL/GenBank/DDBJ whole genome shotgun (WGS) entry which is preliminary data.</text>
</comment>
<dbReference type="SUPFAM" id="SSF52266">
    <property type="entry name" value="SGNH hydrolase"/>
    <property type="match status" value="1"/>
</dbReference>
<evidence type="ECO:0000313" key="3">
    <source>
        <dbReference type="Proteomes" id="UP000309174"/>
    </source>
</evidence>
<keyword evidence="2" id="KW-0378">Hydrolase</keyword>
<organism evidence="2 3">
    <name type="scientific">Actinomadura soli</name>
    <dbReference type="NCBI Taxonomy" id="2508997"/>
    <lineage>
        <taxon>Bacteria</taxon>
        <taxon>Bacillati</taxon>
        <taxon>Actinomycetota</taxon>
        <taxon>Actinomycetes</taxon>
        <taxon>Streptosporangiales</taxon>
        <taxon>Thermomonosporaceae</taxon>
        <taxon>Actinomadura</taxon>
    </lineage>
</organism>
<reference evidence="2 3" key="1">
    <citation type="submission" date="2019-05" db="EMBL/GenBank/DDBJ databases">
        <title>Draft genome sequence of Actinomadura sp. 14C53.</title>
        <authorList>
            <person name="Saricaoglu S."/>
            <person name="Isik K."/>
        </authorList>
    </citation>
    <scope>NUCLEOTIDE SEQUENCE [LARGE SCALE GENOMIC DNA]</scope>
    <source>
        <strain evidence="2 3">14C53</strain>
    </source>
</reference>
<sequence length="241" mass="25118">MGGGALDGGVSGVGVPEARVPQARVPQVGVPETGAPGAGAVAPAMVVLGDSVAEGQDDPDPAGGWLGWAGRLARHLGIPRQEMLNASDPGATIEDVVRDQLPAVRELRPGLVVLGCGMNDALRGFERAAAAARLDEVFGWAAGRGAVALAIPVPRPPLLDLAPMSQFRKKRTVQRIHDFNEELGRAAREFGMSFPARESVAKVADPAMWSADGIHLNPRGHAYVAEVIADIARSLLGERAI</sequence>
<dbReference type="AlphaFoldDB" id="A0A5C4JBW8"/>
<dbReference type="InterPro" id="IPR013830">
    <property type="entry name" value="SGNH_hydro"/>
</dbReference>
<dbReference type="EMBL" id="VCKW01000073">
    <property type="protein sequence ID" value="TMR00631.1"/>
    <property type="molecule type" value="Genomic_DNA"/>
</dbReference>
<dbReference type="GO" id="GO:0016787">
    <property type="term" value="F:hydrolase activity"/>
    <property type="evidence" value="ECO:0007669"/>
    <property type="project" value="UniProtKB-KW"/>
</dbReference>
<keyword evidence="3" id="KW-1185">Reference proteome</keyword>
<accession>A0A5C4JBW8</accession>
<dbReference type="OrthoDB" id="3465773at2"/>
<protein>
    <submittedName>
        <fullName evidence="2">SGNH/GDSL hydrolase family protein</fullName>
    </submittedName>
</protein>
<dbReference type="CDD" id="cd01832">
    <property type="entry name" value="SGNH_hydrolase_like_1"/>
    <property type="match status" value="1"/>
</dbReference>
<dbReference type="Gene3D" id="3.40.50.1110">
    <property type="entry name" value="SGNH hydrolase"/>
    <property type="match status" value="1"/>
</dbReference>
<dbReference type="Proteomes" id="UP000309174">
    <property type="component" value="Unassembled WGS sequence"/>
</dbReference>
<dbReference type="PANTHER" id="PTHR43784">
    <property type="entry name" value="GDSL-LIKE LIPASE/ACYLHYDROLASE, PUTATIVE (AFU_ORTHOLOGUE AFUA_2G00820)-RELATED"/>
    <property type="match status" value="1"/>
</dbReference>
<dbReference type="InterPro" id="IPR036514">
    <property type="entry name" value="SGNH_hydro_sf"/>
</dbReference>
<dbReference type="InterPro" id="IPR053140">
    <property type="entry name" value="GDSL_Rv0518-like"/>
</dbReference>
<evidence type="ECO:0000313" key="2">
    <source>
        <dbReference type="EMBL" id="TMR00631.1"/>
    </source>
</evidence>